<evidence type="ECO:0000313" key="2">
    <source>
        <dbReference type="EMBL" id="REH29625.1"/>
    </source>
</evidence>
<dbReference type="PANTHER" id="PTHR33627">
    <property type="entry name" value="TRANSPOSASE"/>
    <property type="match status" value="1"/>
</dbReference>
<sequence length="395" mass="42887">MTSLACYLGDDRKQKHATTSGIQHTTLAAICAAMFQSLPRSDQRRKGAEYVYGLLAADGRKSIRNMAALFGGRAAEQRLHHFVCSSTWDWVPVRHALSQFMVRAAPPQAWVVRPMIIPKAGDHSVGVDRRFLSDMGHVVNAQHAIGVWAASEELRTPLNWRLRLSPAWVEDKERRVQAAIPDGFISKSIGDGAVDAFLQMTACGGLPVRPIILDARDLDVAGTVGTLREAGVPFLVRLPGAVRLAVTDSALTGHHADVLPAHHIMRAARHLRRPAVWRGGGDAMPHTCLVAGVQVRLPGDAAPASLLATAEIGEDWPGQLWLTNLTNCDAAALIRLTGLMVRVDEDFEEIADQVGLRDFVGRSFAGWHRHVTLASAAYAVSVLTHRENAAVDHVS</sequence>
<proteinExistence type="predicted"/>
<dbReference type="EMBL" id="QUNO01000024">
    <property type="protein sequence ID" value="REH29625.1"/>
    <property type="molecule type" value="Genomic_DNA"/>
</dbReference>
<name>A0A3E0GVA2_9PSEU</name>
<dbReference type="InterPro" id="IPR039365">
    <property type="entry name" value="IS701-like"/>
</dbReference>
<dbReference type="RefSeq" id="WP_246016234.1">
    <property type="nucleotide sequence ID" value="NZ_CP144375.1"/>
</dbReference>
<feature type="domain" description="Transposase IS701-like DDE" evidence="1">
    <location>
        <begin position="34"/>
        <end position="247"/>
    </location>
</feature>
<protein>
    <submittedName>
        <fullName evidence="2">SRSO17 transposase</fullName>
    </submittedName>
</protein>
<reference evidence="2 3" key="1">
    <citation type="submission" date="2018-08" db="EMBL/GenBank/DDBJ databases">
        <title>Genomic Encyclopedia of Archaeal and Bacterial Type Strains, Phase II (KMG-II): from individual species to whole genera.</title>
        <authorList>
            <person name="Goeker M."/>
        </authorList>
    </citation>
    <scope>NUCLEOTIDE SEQUENCE [LARGE SCALE GENOMIC DNA]</scope>
    <source>
        <strain evidence="2 3">DSM 45791</strain>
    </source>
</reference>
<keyword evidence="3" id="KW-1185">Reference proteome</keyword>
<dbReference type="Proteomes" id="UP000256269">
    <property type="component" value="Unassembled WGS sequence"/>
</dbReference>
<comment type="caution">
    <text evidence="2">The sequence shown here is derived from an EMBL/GenBank/DDBJ whole genome shotgun (WGS) entry which is preliminary data.</text>
</comment>
<evidence type="ECO:0000259" key="1">
    <source>
        <dbReference type="Pfam" id="PF13546"/>
    </source>
</evidence>
<dbReference type="Pfam" id="PF13546">
    <property type="entry name" value="DDE_5"/>
    <property type="match status" value="1"/>
</dbReference>
<dbReference type="AlphaFoldDB" id="A0A3E0GVA2"/>
<organism evidence="2 3">
    <name type="scientific">Kutzneria buriramensis</name>
    <dbReference type="NCBI Taxonomy" id="1045776"/>
    <lineage>
        <taxon>Bacteria</taxon>
        <taxon>Bacillati</taxon>
        <taxon>Actinomycetota</taxon>
        <taxon>Actinomycetes</taxon>
        <taxon>Pseudonocardiales</taxon>
        <taxon>Pseudonocardiaceae</taxon>
        <taxon>Kutzneria</taxon>
    </lineage>
</organism>
<accession>A0A3E0GVA2</accession>
<dbReference type="InterPro" id="IPR038721">
    <property type="entry name" value="IS701-like_DDE_dom"/>
</dbReference>
<evidence type="ECO:0000313" key="3">
    <source>
        <dbReference type="Proteomes" id="UP000256269"/>
    </source>
</evidence>
<gene>
    <name evidence="2" type="ORF">BCF44_12452</name>
</gene>
<dbReference type="PANTHER" id="PTHR33627:SF1">
    <property type="entry name" value="TRANSPOSASE"/>
    <property type="match status" value="1"/>
</dbReference>